<evidence type="ECO:0000256" key="2">
    <source>
        <dbReference type="SAM" id="SignalP"/>
    </source>
</evidence>
<comment type="caution">
    <text evidence="3">The sequence shown here is derived from an EMBL/GenBank/DDBJ whole genome shotgun (WGS) entry which is preliminary data.</text>
</comment>
<name>A0AAV7EVN7_ARIFI</name>
<protein>
    <submittedName>
        <fullName evidence="3">Uncharacterized protein</fullName>
    </submittedName>
</protein>
<proteinExistence type="predicted"/>
<evidence type="ECO:0000313" key="4">
    <source>
        <dbReference type="Proteomes" id="UP000825729"/>
    </source>
</evidence>
<evidence type="ECO:0000256" key="1">
    <source>
        <dbReference type="SAM" id="MobiDB-lite"/>
    </source>
</evidence>
<dbReference type="AlphaFoldDB" id="A0AAV7EVN7"/>
<gene>
    <name evidence="3" type="ORF">H6P81_005618</name>
</gene>
<feature type="region of interest" description="Disordered" evidence="1">
    <location>
        <begin position="201"/>
        <end position="222"/>
    </location>
</feature>
<dbReference type="EMBL" id="JAINDJ010000003">
    <property type="protein sequence ID" value="KAG9452714.1"/>
    <property type="molecule type" value="Genomic_DNA"/>
</dbReference>
<feature type="signal peptide" evidence="2">
    <location>
        <begin position="1"/>
        <end position="19"/>
    </location>
</feature>
<accession>A0AAV7EVN7</accession>
<feature type="chain" id="PRO_5043608320" evidence="2">
    <location>
        <begin position="20"/>
        <end position="240"/>
    </location>
</feature>
<keyword evidence="2" id="KW-0732">Signal</keyword>
<reference evidence="3 4" key="1">
    <citation type="submission" date="2021-07" db="EMBL/GenBank/DDBJ databases">
        <title>The Aristolochia fimbriata genome: insights into angiosperm evolution, floral development and chemical biosynthesis.</title>
        <authorList>
            <person name="Jiao Y."/>
        </authorList>
    </citation>
    <scope>NUCLEOTIDE SEQUENCE [LARGE SCALE GENOMIC DNA]</scope>
    <source>
        <strain evidence="3">IBCAS-2021</strain>
        <tissue evidence="3">Leaf</tissue>
    </source>
</reference>
<dbReference type="Proteomes" id="UP000825729">
    <property type="component" value="Unassembled WGS sequence"/>
</dbReference>
<organism evidence="3 4">
    <name type="scientific">Aristolochia fimbriata</name>
    <name type="common">White veined hardy Dutchman's pipe vine</name>
    <dbReference type="NCBI Taxonomy" id="158543"/>
    <lineage>
        <taxon>Eukaryota</taxon>
        <taxon>Viridiplantae</taxon>
        <taxon>Streptophyta</taxon>
        <taxon>Embryophyta</taxon>
        <taxon>Tracheophyta</taxon>
        <taxon>Spermatophyta</taxon>
        <taxon>Magnoliopsida</taxon>
        <taxon>Magnoliidae</taxon>
        <taxon>Piperales</taxon>
        <taxon>Aristolochiaceae</taxon>
        <taxon>Aristolochia</taxon>
    </lineage>
</organism>
<sequence length="240" mass="25888">MGLDSVLLLSAVLICSLSALWSGPTTILRRRSQSALGSLGCASPWLLLLPLCTVARVGPVGRLEGGGWPWRVGRGLPRPSSVEYLSWSQPDVYARAEAVRSGGFSGTTTKGDRARGLLPTLKFPSPEATRYIAFVGYGTRCKRKSTVYLFRTFGIWIGLRMVGWDTKARDSGERSEEDCRGGRRYRVPRVAERQIGQAVGTGDWGLGSSGHRDLPSLAPGRSADREALILGSSAPGEIPK</sequence>
<keyword evidence="4" id="KW-1185">Reference proteome</keyword>
<evidence type="ECO:0000313" key="3">
    <source>
        <dbReference type="EMBL" id="KAG9452714.1"/>
    </source>
</evidence>